<evidence type="ECO:0000313" key="1">
    <source>
        <dbReference type="EMBL" id="KAK2557258.1"/>
    </source>
</evidence>
<protein>
    <submittedName>
        <fullName evidence="1">Uncharacterized protein</fullName>
    </submittedName>
</protein>
<reference evidence="1" key="1">
    <citation type="journal article" date="2023" name="G3 (Bethesda)">
        <title>Whole genome assembly and annotation of the endangered Caribbean coral Acropora cervicornis.</title>
        <authorList>
            <person name="Selwyn J.D."/>
            <person name="Vollmer S.V."/>
        </authorList>
    </citation>
    <scope>NUCLEOTIDE SEQUENCE</scope>
    <source>
        <strain evidence="1">K2</strain>
    </source>
</reference>
<dbReference type="AlphaFoldDB" id="A0AAD9Q9L3"/>
<reference evidence="1" key="2">
    <citation type="journal article" date="2023" name="Science">
        <title>Genomic signatures of disease resistance in endangered staghorn corals.</title>
        <authorList>
            <person name="Vollmer S.V."/>
            <person name="Selwyn J.D."/>
            <person name="Despard B.A."/>
            <person name="Roesel C.L."/>
        </authorList>
    </citation>
    <scope>NUCLEOTIDE SEQUENCE</scope>
    <source>
        <strain evidence="1">K2</strain>
    </source>
</reference>
<evidence type="ECO:0000313" key="2">
    <source>
        <dbReference type="Proteomes" id="UP001249851"/>
    </source>
</evidence>
<dbReference type="EMBL" id="JARQWQ010000051">
    <property type="protein sequence ID" value="KAK2557258.1"/>
    <property type="molecule type" value="Genomic_DNA"/>
</dbReference>
<sequence>MTYEARYNIHSQLEHCNPCGSVMFFLSGNVYVQHIFIPSAIQLRMNQEPEQNSTFLRIPFISIIFS</sequence>
<name>A0AAD9Q9L3_ACRCE</name>
<dbReference type="Proteomes" id="UP001249851">
    <property type="component" value="Unassembled WGS sequence"/>
</dbReference>
<comment type="caution">
    <text evidence="1">The sequence shown here is derived from an EMBL/GenBank/DDBJ whole genome shotgun (WGS) entry which is preliminary data.</text>
</comment>
<gene>
    <name evidence="1" type="ORF">P5673_020750</name>
</gene>
<accession>A0AAD9Q9L3</accession>
<proteinExistence type="predicted"/>
<keyword evidence="2" id="KW-1185">Reference proteome</keyword>
<organism evidence="1 2">
    <name type="scientific">Acropora cervicornis</name>
    <name type="common">Staghorn coral</name>
    <dbReference type="NCBI Taxonomy" id="6130"/>
    <lineage>
        <taxon>Eukaryota</taxon>
        <taxon>Metazoa</taxon>
        <taxon>Cnidaria</taxon>
        <taxon>Anthozoa</taxon>
        <taxon>Hexacorallia</taxon>
        <taxon>Scleractinia</taxon>
        <taxon>Astrocoeniina</taxon>
        <taxon>Acroporidae</taxon>
        <taxon>Acropora</taxon>
    </lineage>
</organism>